<gene>
    <name evidence="9 12" type="primary">lspA</name>
    <name evidence="12" type="ORF">COMA2_110162</name>
</gene>
<dbReference type="EMBL" id="CZPZ01000003">
    <property type="protein sequence ID" value="CUS32918.1"/>
    <property type="molecule type" value="Genomic_DNA"/>
</dbReference>
<evidence type="ECO:0000256" key="3">
    <source>
        <dbReference type="ARBA" id="ARBA00022670"/>
    </source>
</evidence>
<protein>
    <recommendedName>
        <fullName evidence="9">Lipoprotein signal peptidase</fullName>
        <ecNumber evidence="9">3.4.23.36</ecNumber>
    </recommendedName>
    <alternativeName>
        <fullName evidence="9">Prolipoprotein signal peptidase</fullName>
    </alternativeName>
    <alternativeName>
        <fullName evidence="9">Signal peptidase II</fullName>
        <shortName evidence="9">SPase II</shortName>
    </alternativeName>
</protein>
<reference evidence="13" key="1">
    <citation type="submission" date="2015-10" db="EMBL/GenBank/DDBJ databases">
        <authorList>
            <person name="Luecker S."/>
            <person name="Luecker S."/>
        </authorList>
    </citation>
    <scope>NUCLEOTIDE SEQUENCE [LARGE SCALE GENOMIC DNA]</scope>
</reference>
<evidence type="ECO:0000256" key="6">
    <source>
        <dbReference type="ARBA" id="ARBA00022801"/>
    </source>
</evidence>
<keyword evidence="6 9" id="KW-0378">Hydrolase</keyword>
<dbReference type="GO" id="GO:0006508">
    <property type="term" value="P:proteolysis"/>
    <property type="evidence" value="ECO:0007669"/>
    <property type="project" value="UniProtKB-KW"/>
</dbReference>
<dbReference type="NCBIfam" id="TIGR00077">
    <property type="entry name" value="lspA"/>
    <property type="match status" value="1"/>
</dbReference>
<comment type="catalytic activity">
    <reaction evidence="9 10">
        <text>Release of signal peptides from bacterial membrane prolipoproteins. Hydrolyzes -Xaa-Yaa-Zaa-|-(S,diacylglyceryl)Cys-, in which Xaa is hydrophobic (preferably Leu), and Yaa (Ala or Ser) and Zaa (Gly or Ala) have small, neutral side chains.</text>
        <dbReference type="EC" id="3.4.23.36"/>
    </reaction>
</comment>
<evidence type="ECO:0000256" key="10">
    <source>
        <dbReference type="RuleBase" id="RU000594"/>
    </source>
</evidence>
<dbReference type="OrthoDB" id="9810259at2"/>
<keyword evidence="5 9" id="KW-0064">Aspartyl protease</keyword>
<dbReference type="PANTHER" id="PTHR33695:SF1">
    <property type="entry name" value="LIPOPROTEIN SIGNAL PEPTIDASE"/>
    <property type="match status" value="1"/>
</dbReference>
<keyword evidence="3 9" id="KW-0645">Protease</keyword>
<dbReference type="PRINTS" id="PR00781">
    <property type="entry name" value="LIPOSIGPTASE"/>
</dbReference>
<dbReference type="STRING" id="1742973.COMA2_110162"/>
<dbReference type="GO" id="GO:0005886">
    <property type="term" value="C:plasma membrane"/>
    <property type="evidence" value="ECO:0007669"/>
    <property type="project" value="UniProtKB-SubCell"/>
</dbReference>
<accession>A0A0S4LAN4</accession>
<evidence type="ECO:0000256" key="7">
    <source>
        <dbReference type="ARBA" id="ARBA00022989"/>
    </source>
</evidence>
<dbReference type="Pfam" id="PF01252">
    <property type="entry name" value="Peptidase_A8"/>
    <property type="match status" value="1"/>
</dbReference>
<evidence type="ECO:0000313" key="12">
    <source>
        <dbReference type="EMBL" id="CUS32918.1"/>
    </source>
</evidence>
<comment type="similarity">
    <text evidence="1 9 11">Belongs to the peptidase A8 family.</text>
</comment>
<dbReference type="GO" id="GO:0004190">
    <property type="term" value="F:aspartic-type endopeptidase activity"/>
    <property type="evidence" value="ECO:0007669"/>
    <property type="project" value="UniProtKB-UniRule"/>
</dbReference>
<evidence type="ECO:0000256" key="5">
    <source>
        <dbReference type="ARBA" id="ARBA00022750"/>
    </source>
</evidence>
<feature type="transmembrane region" description="Helical" evidence="9">
    <location>
        <begin position="98"/>
        <end position="116"/>
    </location>
</feature>
<keyword evidence="12" id="KW-0449">Lipoprotein</keyword>
<name>A0A0S4LAN4_9BACT</name>
<dbReference type="RefSeq" id="WP_090894704.1">
    <property type="nucleotide sequence ID" value="NZ_CZPZ01000003.1"/>
</dbReference>
<comment type="function">
    <text evidence="9 10">This protein specifically catalyzes the removal of signal peptides from prolipoproteins.</text>
</comment>
<dbReference type="HAMAP" id="MF_00161">
    <property type="entry name" value="LspA"/>
    <property type="match status" value="1"/>
</dbReference>
<keyword evidence="7 9" id="KW-1133">Transmembrane helix</keyword>
<feature type="transmembrane region" description="Helical" evidence="9">
    <location>
        <begin position="136"/>
        <end position="156"/>
    </location>
</feature>
<keyword evidence="2 9" id="KW-1003">Cell membrane</keyword>
<dbReference type="PROSITE" id="PS00855">
    <property type="entry name" value="SPASE_II"/>
    <property type="match status" value="1"/>
</dbReference>
<dbReference type="InterPro" id="IPR001872">
    <property type="entry name" value="Peptidase_A8"/>
</dbReference>
<keyword evidence="13" id="KW-1185">Reference proteome</keyword>
<evidence type="ECO:0000313" key="13">
    <source>
        <dbReference type="Proteomes" id="UP000198736"/>
    </source>
</evidence>
<evidence type="ECO:0000256" key="1">
    <source>
        <dbReference type="ARBA" id="ARBA00006139"/>
    </source>
</evidence>
<dbReference type="UniPathway" id="UPA00665"/>
<dbReference type="PANTHER" id="PTHR33695">
    <property type="entry name" value="LIPOPROTEIN SIGNAL PEPTIDASE"/>
    <property type="match status" value="1"/>
</dbReference>
<evidence type="ECO:0000256" key="9">
    <source>
        <dbReference type="HAMAP-Rule" id="MF_00161"/>
    </source>
</evidence>
<evidence type="ECO:0000256" key="8">
    <source>
        <dbReference type="ARBA" id="ARBA00023136"/>
    </source>
</evidence>
<sequence>MSRFTRSLLVFLLLVLCVGCDQLTKEVAHQYLALQPPQSWFHDTVRLQYAENTGAFLSLGGDLSEGLRVFLFQVFPALCLVVLAIVLFAQPIPLSTTIAWSFMLSGGLGNLLDRIMNDGRVIDFMNLGIGPLRTGIFNVSDVCITIGVSLLVLEMLRRPRVSANG</sequence>
<comment type="subcellular location">
    <subcellularLocation>
        <location evidence="9">Cell membrane</location>
        <topology evidence="9">Multi-pass membrane protein</topology>
    </subcellularLocation>
</comment>
<organism evidence="12 13">
    <name type="scientific">Candidatus Nitrospira nitrificans</name>
    <dbReference type="NCBI Taxonomy" id="1742973"/>
    <lineage>
        <taxon>Bacteria</taxon>
        <taxon>Pseudomonadati</taxon>
        <taxon>Nitrospirota</taxon>
        <taxon>Nitrospiria</taxon>
        <taxon>Nitrospirales</taxon>
        <taxon>Nitrospiraceae</taxon>
        <taxon>Nitrospira</taxon>
    </lineage>
</organism>
<dbReference type="Proteomes" id="UP000198736">
    <property type="component" value="Unassembled WGS sequence"/>
</dbReference>
<evidence type="ECO:0000256" key="4">
    <source>
        <dbReference type="ARBA" id="ARBA00022692"/>
    </source>
</evidence>
<feature type="transmembrane region" description="Helical" evidence="9">
    <location>
        <begin position="69"/>
        <end position="89"/>
    </location>
</feature>
<dbReference type="EC" id="3.4.23.36" evidence="9"/>
<dbReference type="AlphaFoldDB" id="A0A0S4LAN4"/>
<feature type="active site" evidence="9">
    <location>
        <position position="141"/>
    </location>
</feature>
<keyword evidence="4 9" id="KW-0812">Transmembrane</keyword>
<keyword evidence="8 9" id="KW-0472">Membrane</keyword>
<proteinExistence type="inferred from homology"/>
<comment type="pathway">
    <text evidence="9">Protein modification; lipoprotein biosynthesis (signal peptide cleavage).</text>
</comment>
<evidence type="ECO:0000256" key="2">
    <source>
        <dbReference type="ARBA" id="ARBA00022475"/>
    </source>
</evidence>
<comment type="caution">
    <text evidence="9">Lacks conserved residue(s) required for the propagation of feature annotation.</text>
</comment>
<evidence type="ECO:0000256" key="11">
    <source>
        <dbReference type="RuleBase" id="RU004181"/>
    </source>
</evidence>
<feature type="active site" evidence="9">
    <location>
        <position position="123"/>
    </location>
</feature>